<evidence type="ECO:0000259" key="1">
    <source>
        <dbReference type="Pfam" id="PF12697"/>
    </source>
</evidence>
<organism evidence="2 3">
    <name type="scientific">Botryosphaeria dothidea</name>
    <dbReference type="NCBI Taxonomy" id="55169"/>
    <lineage>
        <taxon>Eukaryota</taxon>
        <taxon>Fungi</taxon>
        <taxon>Dikarya</taxon>
        <taxon>Ascomycota</taxon>
        <taxon>Pezizomycotina</taxon>
        <taxon>Dothideomycetes</taxon>
        <taxon>Dothideomycetes incertae sedis</taxon>
        <taxon>Botryosphaeriales</taxon>
        <taxon>Botryosphaeriaceae</taxon>
        <taxon>Botryosphaeria</taxon>
    </lineage>
</organism>
<dbReference type="EMBL" id="WWBZ02000051">
    <property type="protein sequence ID" value="KAF4304466.1"/>
    <property type="molecule type" value="Genomic_DNA"/>
</dbReference>
<protein>
    <recommendedName>
        <fullName evidence="1">AB hydrolase-1 domain-containing protein</fullName>
    </recommendedName>
</protein>
<evidence type="ECO:0000313" key="3">
    <source>
        <dbReference type="Proteomes" id="UP000572817"/>
    </source>
</evidence>
<evidence type="ECO:0000313" key="2">
    <source>
        <dbReference type="EMBL" id="KAF4304466.1"/>
    </source>
</evidence>
<dbReference type="PANTHER" id="PTHR37017">
    <property type="entry name" value="AB HYDROLASE-1 DOMAIN-CONTAINING PROTEIN-RELATED"/>
    <property type="match status" value="1"/>
</dbReference>
<gene>
    <name evidence="2" type="ORF">GTA08_BOTSDO07511</name>
</gene>
<comment type="caution">
    <text evidence="2">The sequence shown here is derived from an EMBL/GenBank/DDBJ whole genome shotgun (WGS) entry which is preliminary data.</text>
</comment>
<dbReference type="InterPro" id="IPR029058">
    <property type="entry name" value="AB_hydrolase_fold"/>
</dbReference>
<dbReference type="InterPro" id="IPR000073">
    <property type="entry name" value="AB_hydrolase_1"/>
</dbReference>
<reference evidence="2" key="1">
    <citation type="submission" date="2020-04" db="EMBL/GenBank/DDBJ databases">
        <title>Genome Assembly and Annotation of Botryosphaeria dothidea sdau 11-99, a Latent Pathogen of Apple Fruit Ring Rot in China.</title>
        <authorList>
            <person name="Yu C."/>
            <person name="Diao Y."/>
            <person name="Lu Q."/>
            <person name="Zhao J."/>
            <person name="Cui S."/>
            <person name="Peng C."/>
            <person name="He B."/>
            <person name="Liu H."/>
        </authorList>
    </citation>
    <scope>NUCLEOTIDE SEQUENCE [LARGE SCALE GENOMIC DNA]</scope>
    <source>
        <strain evidence="2">Sdau11-99</strain>
    </source>
</reference>
<dbReference type="Gene3D" id="3.40.50.1820">
    <property type="entry name" value="alpha/beta hydrolase"/>
    <property type="match status" value="1"/>
</dbReference>
<dbReference type="OrthoDB" id="1263307at2759"/>
<keyword evidence="3" id="KW-1185">Reference proteome</keyword>
<dbReference type="InterPro" id="IPR052897">
    <property type="entry name" value="Sec-Metab_Biosynth_Hydrolase"/>
</dbReference>
<dbReference type="PANTHER" id="PTHR37017:SF13">
    <property type="entry name" value="AB HYDROLASE-1 DOMAIN-CONTAINING PROTEIN"/>
    <property type="match status" value="1"/>
</dbReference>
<name>A0A8H4N3B8_9PEZI</name>
<feature type="domain" description="AB hydrolase-1" evidence="1">
    <location>
        <begin position="11"/>
        <end position="197"/>
    </location>
</feature>
<sequence>MEDDAQHIRKANEALLKQGKDVVLVMHSYGGIPGTESVEGLLKTEREAAGKAGGIIRLVYLTALAPEVGRSINEVMAPLMEKYKDVSYVKIERDYMSHDPELSAKYTFSDLPFEDGLALAKQMPHHSAISFNGKLTYPAYKDVAVSYITCTQDFCVPLELQRSMIQLIEKESGRKVHVQELVSGHCPMSSRPVDTAKLITTAVEQAVGIPDEKAKFIAPVAEKSATTV</sequence>
<dbReference type="SUPFAM" id="SSF53474">
    <property type="entry name" value="alpha/beta-Hydrolases"/>
    <property type="match status" value="1"/>
</dbReference>
<dbReference type="Pfam" id="PF12697">
    <property type="entry name" value="Abhydrolase_6"/>
    <property type="match status" value="1"/>
</dbReference>
<proteinExistence type="predicted"/>
<accession>A0A8H4N3B8</accession>
<dbReference type="Proteomes" id="UP000572817">
    <property type="component" value="Unassembled WGS sequence"/>
</dbReference>
<dbReference type="AlphaFoldDB" id="A0A8H4N3B8"/>